<feature type="transmembrane region" description="Helical" evidence="7">
    <location>
        <begin position="479"/>
        <end position="500"/>
    </location>
</feature>
<feature type="transmembrane region" description="Helical" evidence="7">
    <location>
        <begin position="198"/>
        <end position="217"/>
    </location>
</feature>
<name>A0AAJ0B5W2_9PEZI</name>
<evidence type="ECO:0000256" key="3">
    <source>
        <dbReference type="ARBA" id="ARBA00022692"/>
    </source>
</evidence>
<evidence type="ECO:0000256" key="5">
    <source>
        <dbReference type="ARBA" id="ARBA00023136"/>
    </source>
</evidence>
<dbReference type="Gene3D" id="1.20.1250.20">
    <property type="entry name" value="MFS general substrate transporter like domains"/>
    <property type="match status" value="2"/>
</dbReference>
<dbReference type="InterPro" id="IPR020846">
    <property type="entry name" value="MFS_dom"/>
</dbReference>
<dbReference type="EMBL" id="MU839850">
    <property type="protein sequence ID" value="KAK1749946.1"/>
    <property type="molecule type" value="Genomic_DNA"/>
</dbReference>
<dbReference type="GO" id="GO:0016020">
    <property type="term" value="C:membrane"/>
    <property type="evidence" value="ECO:0007669"/>
    <property type="project" value="UniProtKB-SubCell"/>
</dbReference>
<comment type="caution">
    <text evidence="9">The sequence shown here is derived from an EMBL/GenBank/DDBJ whole genome shotgun (WGS) entry which is preliminary data.</text>
</comment>
<dbReference type="InterPro" id="IPR011701">
    <property type="entry name" value="MFS"/>
</dbReference>
<evidence type="ECO:0000313" key="9">
    <source>
        <dbReference type="EMBL" id="KAK1749946.1"/>
    </source>
</evidence>
<feature type="transmembrane region" description="Helical" evidence="7">
    <location>
        <begin position="113"/>
        <end position="134"/>
    </location>
</feature>
<feature type="transmembrane region" description="Helical" evidence="7">
    <location>
        <begin position="81"/>
        <end position="101"/>
    </location>
</feature>
<protein>
    <submittedName>
        <fullName evidence="9">Major facilitator superfamily domain-containing protein</fullName>
    </submittedName>
</protein>
<feature type="compositionally biased region" description="Polar residues" evidence="6">
    <location>
        <begin position="510"/>
        <end position="525"/>
    </location>
</feature>
<dbReference type="GO" id="GO:0022857">
    <property type="term" value="F:transmembrane transporter activity"/>
    <property type="evidence" value="ECO:0007669"/>
    <property type="project" value="InterPro"/>
</dbReference>
<dbReference type="InterPro" id="IPR036259">
    <property type="entry name" value="MFS_trans_sf"/>
</dbReference>
<feature type="transmembrane region" description="Helical" evidence="7">
    <location>
        <begin position="305"/>
        <end position="325"/>
    </location>
</feature>
<dbReference type="CDD" id="cd17325">
    <property type="entry name" value="MFS_MdtG_SLC18_like"/>
    <property type="match status" value="1"/>
</dbReference>
<reference evidence="9" key="1">
    <citation type="submission" date="2023-06" db="EMBL/GenBank/DDBJ databases">
        <title>Genome-scale phylogeny and comparative genomics of the fungal order Sordariales.</title>
        <authorList>
            <consortium name="Lawrence Berkeley National Laboratory"/>
            <person name="Hensen N."/>
            <person name="Bonometti L."/>
            <person name="Westerberg I."/>
            <person name="Brannstrom I.O."/>
            <person name="Guillou S."/>
            <person name="Cros-Aarteil S."/>
            <person name="Calhoun S."/>
            <person name="Haridas S."/>
            <person name="Kuo A."/>
            <person name="Mondo S."/>
            <person name="Pangilinan J."/>
            <person name="Riley R."/>
            <person name="Labutti K."/>
            <person name="Andreopoulos B."/>
            <person name="Lipzen A."/>
            <person name="Chen C."/>
            <person name="Yanf M."/>
            <person name="Daum C."/>
            <person name="Ng V."/>
            <person name="Clum A."/>
            <person name="Steindorff A."/>
            <person name="Ohm R."/>
            <person name="Martin F."/>
            <person name="Silar P."/>
            <person name="Natvig D."/>
            <person name="Lalanne C."/>
            <person name="Gautier V."/>
            <person name="Ament-Velasquez S.L."/>
            <person name="Kruys A."/>
            <person name="Hutchinson M.I."/>
            <person name="Powell A.J."/>
            <person name="Barry K."/>
            <person name="Miller A.N."/>
            <person name="Grigoriev I.V."/>
            <person name="Debuchy R."/>
            <person name="Gladieux P."/>
            <person name="Thoren M.H."/>
            <person name="Johannesson H."/>
        </authorList>
    </citation>
    <scope>NUCLEOTIDE SEQUENCE</scope>
    <source>
        <strain evidence="9">PSN4</strain>
    </source>
</reference>
<organism evidence="9 10">
    <name type="scientific">Echria macrotheca</name>
    <dbReference type="NCBI Taxonomy" id="438768"/>
    <lineage>
        <taxon>Eukaryota</taxon>
        <taxon>Fungi</taxon>
        <taxon>Dikarya</taxon>
        <taxon>Ascomycota</taxon>
        <taxon>Pezizomycotina</taxon>
        <taxon>Sordariomycetes</taxon>
        <taxon>Sordariomycetidae</taxon>
        <taxon>Sordariales</taxon>
        <taxon>Schizotheciaceae</taxon>
        <taxon>Echria</taxon>
    </lineage>
</organism>
<feature type="transmembrane region" description="Helical" evidence="7">
    <location>
        <begin position="140"/>
        <end position="158"/>
    </location>
</feature>
<dbReference type="PANTHER" id="PTHR23506:SF23">
    <property type="entry name" value="GH10249P"/>
    <property type="match status" value="1"/>
</dbReference>
<keyword evidence="5 7" id="KW-0472">Membrane</keyword>
<keyword evidence="10" id="KW-1185">Reference proteome</keyword>
<dbReference type="SUPFAM" id="SSF103473">
    <property type="entry name" value="MFS general substrate transporter"/>
    <property type="match status" value="1"/>
</dbReference>
<dbReference type="Pfam" id="PF07690">
    <property type="entry name" value="MFS_1"/>
    <property type="match status" value="1"/>
</dbReference>
<evidence type="ECO:0000256" key="2">
    <source>
        <dbReference type="ARBA" id="ARBA00022448"/>
    </source>
</evidence>
<evidence type="ECO:0000256" key="7">
    <source>
        <dbReference type="SAM" id="Phobius"/>
    </source>
</evidence>
<keyword evidence="2" id="KW-0813">Transport</keyword>
<sequence length="525" mass="55235">MGTLSSAVRRGFIFGHTKSATSPRKPPRFLAFRSSAALITSTVCLAIFTDTFLYGLTVPVIPFSLTVQVGVPDDQVQHWNAILLAVYNAALCVGSPVIGLYADHSSSRRMPLLAGLLALAGATLLLCLGKTVSLLVVGRLLQGLSAAVVWSVGLALLVDTVGKDIGRSMGYVTIAIAIGLLISPVIGGAIYANAGYYAVYYIAFGIICCDIALRLLIVEKKVARQWLDPPPPPPPMDGRPASCDRDAPPTSPGGGGGSSFGDAPPPPAADESVGGSAEKRRRPLLELITHSLSCLPVLRPIGRVVAVRICICICMWAHAFFSTRFACDTVVPLFVKDVFHWNSTAAGLVFICIMVPGFASPLVGMLADRYGARWPAAAGFALSIPLLICLRFVTQDTLGHKVLLCALLTLLGTTILAFANTPLMAAMSYAIDAKEARQPGIWGEKGVYGIAYGLWTTGFALGGTIGSLMAGYINAGPGWGTLTWSLAIWCVPGVVLAFWLGSTPRKKNADTSPTTAENMSASAPT</sequence>
<feature type="compositionally biased region" description="Pro residues" evidence="6">
    <location>
        <begin position="228"/>
        <end position="237"/>
    </location>
</feature>
<comment type="subcellular location">
    <subcellularLocation>
        <location evidence="1">Membrane</location>
        <topology evidence="1">Multi-pass membrane protein</topology>
    </subcellularLocation>
</comment>
<keyword evidence="3 7" id="KW-0812">Transmembrane</keyword>
<dbReference type="PANTHER" id="PTHR23506">
    <property type="entry name" value="GH10249P"/>
    <property type="match status" value="1"/>
</dbReference>
<gene>
    <name evidence="9" type="ORF">QBC47DRAFT_354092</name>
</gene>
<feature type="region of interest" description="Disordered" evidence="6">
    <location>
        <begin position="505"/>
        <end position="525"/>
    </location>
</feature>
<feature type="transmembrane region" description="Helical" evidence="7">
    <location>
        <begin position="345"/>
        <end position="367"/>
    </location>
</feature>
<dbReference type="PROSITE" id="PS50850">
    <property type="entry name" value="MFS"/>
    <property type="match status" value="1"/>
</dbReference>
<keyword evidence="4 7" id="KW-1133">Transmembrane helix</keyword>
<dbReference type="Proteomes" id="UP001239445">
    <property type="component" value="Unassembled WGS sequence"/>
</dbReference>
<evidence type="ECO:0000256" key="1">
    <source>
        <dbReference type="ARBA" id="ARBA00004141"/>
    </source>
</evidence>
<feature type="transmembrane region" description="Helical" evidence="7">
    <location>
        <begin position="36"/>
        <end position="61"/>
    </location>
</feature>
<dbReference type="InterPro" id="IPR050930">
    <property type="entry name" value="MFS_Vesicular_Transporter"/>
</dbReference>
<proteinExistence type="predicted"/>
<evidence type="ECO:0000259" key="8">
    <source>
        <dbReference type="PROSITE" id="PS50850"/>
    </source>
</evidence>
<dbReference type="AlphaFoldDB" id="A0AAJ0B5W2"/>
<feature type="transmembrane region" description="Helical" evidence="7">
    <location>
        <begin position="406"/>
        <end position="431"/>
    </location>
</feature>
<feature type="transmembrane region" description="Helical" evidence="7">
    <location>
        <begin position="452"/>
        <end position="473"/>
    </location>
</feature>
<feature type="transmembrane region" description="Helical" evidence="7">
    <location>
        <begin position="374"/>
        <end position="394"/>
    </location>
</feature>
<feature type="domain" description="Major facilitator superfamily (MFS) profile" evidence="8">
    <location>
        <begin position="43"/>
        <end position="505"/>
    </location>
</feature>
<evidence type="ECO:0000313" key="10">
    <source>
        <dbReference type="Proteomes" id="UP001239445"/>
    </source>
</evidence>
<feature type="transmembrane region" description="Helical" evidence="7">
    <location>
        <begin position="170"/>
        <end position="192"/>
    </location>
</feature>
<evidence type="ECO:0000256" key="4">
    <source>
        <dbReference type="ARBA" id="ARBA00022989"/>
    </source>
</evidence>
<evidence type="ECO:0000256" key="6">
    <source>
        <dbReference type="SAM" id="MobiDB-lite"/>
    </source>
</evidence>
<accession>A0AAJ0B5W2</accession>
<feature type="region of interest" description="Disordered" evidence="6">
    <location>
        <begin position="228"/>
        <end position="275"/>
    </location>
</feature>